<dbReference type="PANTHER" id="PTHR21660:SF1">
    <property type="entry name" value="ACYL-COENZYME A THIOESTERASE 13"/>
    <property type="match status" value="1"/>
</dbReference>
<gene>
    <name evidence="4" type="ORF">SYV04_36910</name>
</gene>
<dbReference type="Pfam" id="PF03061">
    <property type="entry name" value="4HBT"/>
    <property type="match status" value="1"/>
</dbReference>
<evidence type="ECO:0000259" key="3">
    <source>
        <dbReference type="Pfam" id="PF03061"/>
    </source>
</evidence>
<feature type="domain" description="Thioesterase" evidence="3">
    <location>
        <begin position="78"/>
        <end position="154"/>
    </location>
</feature>
<dbReference type="RefSeq" id="WP_321550742.1">
    <property type="nucleotide sequence ID" value="NZ_JAXIVS010000017.1"/>
</dbReference>
<accession>A0ABU5HEY6</accession>
<protein>
    <submittedName>
        <fullName evidence="4">PaaI family thioesterase</fullName>
        <ecNumber evidence="4">3.1.2.-</ecNumber>
    </submittedName>
</protein>
<dbReference type="EMBL" id="JAXIVS010000017">
    <property type="protein sequence ID" value="MDY7232028.1"/>
    <property type="molecule type" value="Genomic_DNA"/>
</dbReference>
<comment type="similarity">
    <text evidence="1">Belongs to the thioesterase PaaI family.</text>
</comment>
<proteinExistence type="inferred from homology"/>
<dbReference type="SUPFAM" id="SSF54637">
    <property type="entry name" value="Thioesterase/thiol ester dehydrase-isomerase"/>
    <property type="match status" value="1"/>
</dbReference>
<dbReference type="GO" id="GO:0016787">
    <property type="term" value="F:hydrolase activity"/>
    <property type="evidence" value="ECO:0007669"/>
    <property type="project" value="UniProtKB-KW"/>
</dbReference>
<comment type="caution">
    <text evidence="4">The sequence shown here is derived from an EMBL/GenBank/DDBJ whole genome shotgun (WGS) entry which is preliminary data.</text>
</comment>
<dbReference type="InterPro" id="IPR039298">
    <property type="entry name" value="ACOT13"/>
</dbReference>
<reference evidence="4 5" key="1">
    <citation type="submission" date="2023-12" db="EMBL/GenBank/DDBJ databases">
        <title>the genome sequence of Hyalangium sp. s54d21.</title>
        <authorList>
            <person name="Zhang X."/>
        </authorList>
    </citation>
    <scope>NUCLEOTIDE SEQUENCE [LARGE SCALE GENOMIC DNA]</scope>
    <source>
        <strain evidence="5">s54d21</strain>
    </source>
</reference>
<dbReference type="InterPro" id="IPR029069">
    <property type="entry name" value="HotDog_dom_sf"/>
</dbReference>
<keyword evidence="2 4" id="KW-0378">Hydrolase</keyword>
<dbReference type="Gene3D" id="3.10.129.10">
    <property type="entry name" value="Hotdog Thioesterase"/>
    <property type="match status" value="1"/>
</dbReference>
<sequence length="175" mass="18437">MSEETAAPRTRTVTWKDPKEGVTAAKSLRGVEYLRAIIQGEVPGAPIASLMGFEPVEVQEGRAVFTVKPAEYHYNPIGTVHGGLAATLLDSAMACAVHSTLGVGEGYTTLELHVNLVRPIAHDTGRLTCTGEIIHVGGRVATAQGRLTDDAGKLYAHGTTTCMVFRAPGAGGREK</sequence>
<evidence type="ECO:0000256" key="2">
    <source>
        <dbReference type="ARBA" id="ARBA00022801"/>
    </source>
</evidence>
<dbReference type="CDD" id="cd03443">
    <property type="entry name" value="PaaI_thioesterase"/>
    <property type="match status" value="1"/>
</dbReference>
<name>A0ABU5HEY6_9BACT</name>
<dbReference type="InterPro" id="IPR003736">
    <property type="entry name" value="PAAI_dom"/>
</dbReference>
<keyword evidence="5" id="KW-1185">Reference proteome</keyword>
<dbReference type="NCBIfam" id="TIGR00369">
    <property type="entry name" value="unchar_dom_1"/>
    <property type="match status" value="1"/>
</dbReference>
<evidence type="ECO:0000313" key="5">
    <source>
        <dbReference type="Proteomes" id="UP001291309"/>
    </source>
</evidence>
<organism evidence="4 5">
    <name type="scientific">Hyalangium rubrum</name>
    <dbReference type="NCBI Taxonomy" id="3103134"/>
    <lineage>
        <taxon>Bacteria</taxon>
        <taxon>Pseudomonadati</taxon>
        <taxon>Myxococcota</taxon>
        <taxon>Myxococcia</taxon>
        <taxon>Myxococcales</taxon>
        <taxon>Cystobacterineae</taxon>
        <taxon>Archangiaceae</taxon>
        <taxon>Hyalangium</taxon>
    </lineage>
</organism>
<dbReference type="InterPro" id="IPR006683">
    <property type="entry name" value="Thioestr_dom"/>
</dbReference>
<dbReference type="EC" id="3.1.2.-" evidence="4"/>
<evidence type="ECO:0000313" key="4">
    <source>
        <dbReference type="EMBL" id="MDY7232028.1"/>
    </source>
</evidence>
<dbReference type="PANTHER" id="PTHR21660">
    <property type="entry name" value="THIOESTERASE SUPERFAMILY MEMBER-RELATED"/>
    <property type="match status" value="1"/>
</dbReference>
<evidence type="ECO:0000256" key="1">
    <source>
        <dbReference type="ARBA" id="ARBA00008324"/>
    </source>
</evidence>
<dbReference type="Proteomes" id="UP001291309">
    <property type="component" value="Unassembled WGS sequence"/>
</dbReference>